<keyword evidence="7" id="KW-0472">Membrane</keyword>
<keyword evidence="8" id="KW-0333">Golgi apparatus</keyword>
<dbReference type="GO" id="GO:0010008">
    <property type="term" value="C:endosome membrane"/>
    <property type="evidence" value="ECO:0007669"/>
    <property type="project" value="TreeGrafter"/>
</dbReference>
<dbReference type="EMBL" id="HG937693">
    <property type="protein sequence ID" value="CDP35061.1"/>
    <property type="molecule type" value="Genomic_DNA"/>
</dbReference>
<keyword evidence="5" id="KW-0677">Repeat</keyword>
<dbReference type="GO" id="GO:0005794">
    <property type="term" value="C:Golgi apparatus"/>
    <property type="evidence" value="ECO:0007669"/>
    <property type="project" value="UniProtKB-SubCell"/>
</dbReference>
<dbReference type="GO" id="GO:0030665">
    <property type="term" value="C:clathrin-coated vesicle membrane"/>
    <property type="evidence" value="ECO:0007669"/>
    <property type="project" value="UniProtKB-SubCell"/>
</dbReference>
<proteinExistence type="inferred from homology"/>
<gene>
    <name evidence="11" type="ORF">GNLVRS02_ARAD1C26730g</name>
</gene>
<dbReference type="SUPFAM" id="SSF48371">
    <property type="entry name" value="ARM repeat"/>
    <property type="match status" value="1"/>
</dbReference>
<dbReference type="Gene3D" id="1.25.10.10">
    <property type="entry name" value="Leucine-rich Repeat Variant"/>
    <property type="match status" value="1"/>
</dbReference>
<dbReference type="PIRSF" id="PIRSF037092">
    <property type="entry name" value="AP3_complex_delta"/>
    <property type="match status" value="1"/>
</dbReference>
<feature type="region of interest" description="Disordered" evidence="9">
    <location>
        <begin position="838"/>
        <end position="889"/>
    </location>
</feature>
<evidence type="ECO:0000256" key="5">
    <source>
        <dbReference type="ARBA" id="ARBA00022737"/>
    </source>
</evidence>
<dbReference type="InterPro" id="IPR011989">
    <property type="entry name" value="ARM-like"/>
</dbReference>
<dbReference type="Pfam" id="PF01602">
    <property type="entry name" value="Adaptin_N"/>
    <property type="match status" value="1"/>
</dbReference>
<feature type="region of interest" description="Disordered" evidence="9">
    <location>
        <begin position="713"/>
        <end position="800"/>
    </location>
</feature>
<evidence type="ECO:0000313" key="11">
    <source>
        <dbReference type="EMBL" id="CDP35061.1"/>
    </source>
</evidence>
<evidence type="ECO:0000256" key="2">
    <source>
        <dbReference type="ARBA" id="ARBA00006613"/>
    </source>
</evidence>
<evidence type="ECO:0000256" key="8">
    <source>
        <dbReference type="PIRNR" id="PIRNR037092"/>
    </source>
</evidence>
<comment type="subunit">
    <text evidence="8">Adaptor protein complex 3 (AP-3) is a heterotetramer.</text>
</comment>
<feature type="compositionally biased region" description="Polar residues" evidence="9">
    <location>
        <begin position="723"/>
        <end position="732"/>
    </location>
</feature>
<keyword evidence="6 8" id="KW-0653">Protein transport</keyword>
<keyword evidence="4 8" id="KW-0813">Transport</keyword>
<evidence type="ECO:0000256" key="9">
    <source>
        <dbReference type="SAM" id="MobiDB-lite"/>
    </source>
</evidence>
<organism evidence="11">
    <name type="scientific">Blastobotrys adeninivorans</name>
    <name type="common">Yeast</name>
    <name type="synonym">Arxula adeninivorans</name>
    <dbReference type="NCBI Taxonomy" id="409370"/>
    <lineage>
        <taxon>Eukaryota</taxon>
        <taxon>Fungi</taxon>
        <taxon>Dikarya</taxon>
        <taxon>Ascomycota</taxon>
        <taxon>Saccharomycotina</taxon>
        <taxon>Dipodascomycetes</taxon>
        <taxon>Dipodascales</taxon>
        <taxon>Trichomonascaceae</taxon>
        <taxon>Blastobotrys</taxon>
    </lineage>
</organism>
<evidence type="ECO:0000259" key="10">
    <source>
        <dbReference type="Pfam" id="PF01602"/>
    </source>
</evidence>
<evidence type="ECO:0000256" key="4">
    <source>
        <dbReference type="ARBA" id="ARBA00022448"/>
    </source>
</evidence>
<evidence type="ECO:0000256" key="7">
    <source>
        <dbReference type="ARBA" id="ARBA00023136"/>
    </source>
</evidence>
<dbReference type="InterPro" id="IPR002553">
    <property type="entry name" value="Clathrin/coatomer_adapt-like_N"/>
</dbReference>
<dbReference type="InterPro" id="IPR016024">
    <property type="entry name" value="ARM-type_fold"/>
</dbReference>
<dbReference type="GO" id="GO:0030123">
    <property type="term" value="C:AP-3 adaptor complex"/>
    <property type="evidence" value="ECO:0007669"/>
    <property type="project" value="InterPro"/>
</dbReference>
<name>A0A060T795_BLAAD</name>
<evidence type="ECO:0000256" key="6">
    <source>
        <dbReference type="ARBA" id="ARBA00022927"/>
    </source>
</evidence>
<accession>A0A060T795</accession>
<dbReference type="InterPro" id="IPR017105">
    <property type="entry name" value="AP3_complex_dsu"/>
</dbReference>
<dbReference type="AlphaFoldDB" id="A0A060T795"/>
<dbReference type="FunFam" id="1.25.10.10:FF:000251">
    <property type="entry name" value="AP-3 complex subunit delta"/>
    <property type="match status" value="1"/>
</dbReference>
<feature type="domain" description="Clathrin/coatomer adaptor adaptin-like N-terminal" evidence="10">
    <location>
        <begin position="40"/>
        <end position="601"/>
    </location>
</feature>
<dbReference type="PANTHER" id="PTHR22781:SF12">
    <property type="entry name" value="AP-3 COMPLEX SUBUNIT DELTA-1"/>
    <property type="match status" value="1"/>
</dbReference>
<dbReference type="GO" id="GO:0006896">
    <property type="term" value="P:Golgi to vacuole transport"/>
    <property type="evidence" value="ECO:0007669"/>
    <property type="project" value="TreeGrafter"/>
</dbReference>
<comment type="subcellular location">
    <subcellularLocation>
        <location evidence="1">Cytoplasmic vesicle</location>
        <location evidence="1">Clathrin-coated vesicle membrane</location>
        <topology evidence="1">Peripheral membrane protein</topology>
        <orientation evidence="1">Cytoplasmic side</orientation>
    </subcellularLocation>
    <subcellularLocation>
        <location evidence="8">Golgi apparatus</location>
    </subcellularLocation>
</comment>
<reference evidence="11" key="2">
    <citation type="submission" date="2014-06" db="EMBL/GenBank/DDBJ databases">
        <title>The complete genome of Blastobotrys (Arxula) adeninivorans LS3 - a yeast of biotechnological interest.</title>
        <authorList>
            <person name="Kunze G."/>
            <person name="Gaillardin C."/>
            <person name="Czernicka M."/>
            <person name="Durrens P."/>
            <person name="Martin T."/>
            <person name="Boer E."/>
            <person name="Gabaldon T."/>
            <person name="Cruz J."/>
            <person name="Talla E."/>
            <person name="Marck C."/>
            <person name="Goffeau A."/>
            <person name="Barbe V."/>
            <person name="Baret P."/>
            <person name="Baronian K."/>
            <person name="Beier S."/>
            <person name="Bleykasten C."/>
            <person name="Bode R."/>
            <person name="Casaregola S."/>
            <person name="Despons L."/>
            <person name="Fairhead C."/>
            <person name="Giersberg M."/>
            <person name="Gierski P."/>
            <person name="Hahnel U."/>
            <person name="Hartmann A."/>
            <person name="Jankowska D."/>
            <person name="Jubin C."/>
            <person name="Jung P."/>
            <person name="Lafontaine I."/>
            <person name="Leh-Louis V."/>
            <person name="Lemaire M."/>
            <person name="Marcet-Houben M."/>
            <person name="Mascher M."/>
            <person name="Morel G."/>
            <person name="Richard G.-F."/>
            <person name="Riechen J."/>
            <person name="Sacerdot C."/>
            <person name="Sarkar A."/>
            <person name="Savel G."/>
            <person name="Schacherer J."/>
            <person name="Sherman D."/>
            <person name="Straub M.-L."/>
            <person name="Stein N."/>
            <person name="Thierry A."/>
            <person name="Trautwein-Schult A."/>
            <person name="Westhof E."/>
            <person name="Worch S."/>
            <person name="Dujon B."/>
            <person name="Souciet J.-L."/>
            <person name="Wincker P."/>
            <person name="Scholz U."/>
            <person name="Neuveglise N."/>
        </authorList>
    </citation>
    <scope>NUCLEOTIDE SEQUENCE</scope>
    <source>
        <strain evidence="11">LS3</strain>
    </source>
</reference>
<dbReference type="PANTHER" id="PTHR22781">
    <property type="entry name" value="DELTA ADAPTIN-RELATED"/>
    <property type="match status" value="1"/>
</dbReference>
<dbReference type="GO" id="GO:0006623">
    <property type="term" value="P:protein targeting to vacuole"/>
    <property type="evidence" value="ECO:0007669"/>
    <property type="project" value="TreeGrafter"/>
</dbReference>
<sequence>MSLTRDDARSRLRPFGIVFEKSLHDLIRGIRSAKDPTAREKFVRDALAECRQEVKSPDMDTKTMAVIKLVYLEMYGYDMSWASFHVLEVMSSAKFQQKRIGYLAAAQSFRQDTDVLMLTTNLLKKDLGSSQPLEVSTALGGVASIVTPSLAQDVADDMIKMLNHSRPYIRKRAILAMYKIFLQYPEALRATFPRLREKLEDSDPSVVSATVNVICELAKQTKSSTKAFVELAPPLYELLTTSHNNWMLIKILKLFSSLAPSEPRLKPKLLPPILQLMESTSAMSLMYECVNCIVSGGMMDESDYDLASRCVNKIRMFLEQSDQNLKYVGLLALTKVAKVHPQFVSDQEDLILECVDDPDLSIRERVLELLSGVISENNIYSIVSRLMEQLRADGISQRDKATPLLPKSYRSAVTLKVISMCATDTYALLPDFEWYIDTLVELTELSAGFESEVGDRIGHEMRNVAVRVPDIRPHALNAALKIISSAYESVVDMPQAVSQVVWIVGEYARFLNSNQEAFDTLLTLLTRSSASSKTDVQTFAIQAIVKVFADWAKSDQGWNAHRAENARTKVQSVCDILEELSTSPSFEVQERAAEFLELFKLVQQALDEYDNESSSAPLLLTLALPSMFNQYELNPIAPNSQRKITVDGDLDLETPLFPNCDYFHANFDEWANAIDSDDEKPVSDYNEMDNAVEEWKPPSEEELERRKMERLEKQRDDPFYIPISSSGNTPVGSASRAGTPVLDSDSNDKGSASRPLSSKSVQRPARRKMQIVQDESIGGDDDIIDSSEKNSRSATKKTGKNLLKVSSRLGDLNLGDDDSTSGAAAAAELRNQLLASAPTSTEVEVTHKKIKKKKKASSSEKENGEKSKTKKKKKKQPTEALPKSTTEAN</sequence>
<comment type="function">
    <text evidence="8">Part of the AP-3 complex, an adaptor-related complex which is not clathrin-associated. The complex is associated with the Golgi region as well as more peripheral structures. It facilitates the budding of vesicles from the Golgi membrane.</text>
</comment>
<evidence type="ECO:0000256" key="3">
    <source>
        <dbReference type="ARBA" id="ARBA00015717"/>
    </source>
</evidence>
<feature type="compositionally biased region" description="Basic and acidic residues" evidence="9">
    <location>
        <begin position="857"/>
        <end position="867"/>
    </location>
</feature>
<protein>
    <recommendedName>
        <fullName evidence="3 8">AP-3 complex subunit delta</fullName>
    </recommendedName>
</protein>
<evidence type="ECO:0000256" key="1">
    <source>
        <dbReference type="ARBA" id="ARBA00004145"/>
    </source>
</evidence>
<reference evidence="11" key="1">
    <citation type="submission" date="2014-02" db="EMBL/GenBank/DDBJ databases">
        <authorList>
            <person name="Genoscope - CEA"/>
        </authorList>
    </citation>
    <scope>NUCLEOTIDE SEQUENCE</scope>
    <source>
        <strain evidence="11">LS3</strain>
    </source>
</reference>
<comment type="similarity">
    <text evidence="2 8">Belongs to the adaptor complexes large subunit family.</text>
</comment>
<dbReference type="PhylomeDB" id="A0A060T795"/>